<evidence type="ECO:0000313" key="9">
    <source>
        <dbReference type="Proteomes" id="UP000077875"/>
    </source>
</evidence>
<dbReference type="NCBIfam" id="TIGR00417">
    <property type="entry name" value="speE"/>
    <property type="match status" value="1"/>
</dbReference>
<dbReference type="CDD" id="cd02440">
    <property type="entry name" value="AdoMet_MTases"/>
    <property type="match status" value="1"/>
</dbReference>
<keyword evidence="3 5" id="KW-0745">Spermidine biosynthesis</keyword>
<evidence type="ECO:0000256" key="2">
    <source>
        <dbReference type="ARBA" id="ARBA00022679"/>
    </source>
</evidence>
<dbReference type="SUPFAM" id="SSF53335">
    <property type="entry name" value="S-adenosyl-L-methionine-dependent methyltransferases"/>
    <property type="match status" value="1"/>
</dbReference>
<feature type="binding site" evidence="5">
    <location>
        <position position="85"/>
    </location>
    <ligand>
        <name>spermidine</name>
        <dbReference type="ChEBI" id="CHEBI:57834"/>
    </ligand>
</feature>
<dbReference type="AlphaFoldDB" id="A0A172YI26"/>
<evidence type="ECO:0000256" key="1">
    <source>
        <dbReference type="ARBA" id="ARBA00007867"/>
    </source>
</evidence>
<sequence>MQQYQETLHRHYGQCLEVEELLFDGRSDHQDLVIFHNPLFGRVLALDGAIQTTEKDEFIYHEMLTHVPVLAHGAVKKALVVGVGDGGIIRELTRHQAIEEIVAVEIDQAVIDMCLEYLPNHSAGSLDDPRVRLVIDDGLKFLAETTETFDVIITDSTDPVGPAETLFTEKFYALCRARLNDGGILATQNGVPFMQPEELTNTAERLAPHFPGWHFYHAAVPTYVGGSMAFGWGALDPESRRVPLDELERRFAASGLKTRYYNPAIHQAAFALPQYMLELIGR</sequence>
<evidence type="ECO:0000256" key="3">
    <source>
        <dbReference type="ARBA" id="ARBA00023066"/>
    </source>
</evidence>
<accession>A0A172YI26</accession>
<feature type="binding site" evidence="5">
    <location>
        <position position="105"/>
    </location>
    <ligand>
        <name>S-methyl-5'-thioadenosine</name>
        <dbReference type="ChEBI" id="CHEBI:17509"/>
    </ligand>
</feature>
<keyword evidence="9" id="KW-1185">Reference proteome</keyword>
<feature type="active site" description="Proton acceptor" evidence="5 6">
    <location>
        <position position="155"/>
    </location>
</feature>
<dbReference type="Pfam" id="PF17284">
    <property type="entry name" value="Spermine_synt_N"/>
    <property type="match status" value="1"/>
</dbReference>
<dbReference type="InterPro" id="IPR030374">
    <property type="entry name" value="PABS"/>
</dbReference>
<keyword evidence="2 5" id="KW-0808">Transferase</keyword>
<protein>
    <recommendedName>
        <fullName evidence="5">Polyamine aminopropyltransferase</fullName>
    </recommendedName>
    <alternativeName>
        <fullName evidence="5">Putrescine aminopropyltransferase</fullName>
        <shortName evidence="5">PAPT</shortName>
    </alternativeName>
    <alternativeName>
        <fullName evidence="5">Spermidine synthase</fullName>
        <shortName evidence="5">SPDS</shortName>
        <shortName evidence="5">SPDSY</shortName>
        <ecNumber evidence="5">2.5.1.16</ecNumber>
    </alternativeName>
</protein>
<dbReference type="GO" id="GO:0005829">
    <property type="term" value="C:cytosol"/>
    <property type="evidence" value="ECO:0007669"/>
    <property type="project" value="TreeGrafter"/>
</dbReference>
<feature type="binding site" evidence="5">
    <location>
        <begin position="137"/>
        <end position="138"/>
    </location>
    <ligand>
        <name>S-methyl-5'-thioadenosine</name>
        <dbReference type="ChEBI" id="CHEBI:17509"/>
    </ligand>
</feature>
<evidence type="ECO:0000313" key="8">
    <source>
        <dbReference type="EMBL" id="ANF58847.1"/>
    </source>
</evidence>
<comment type="subunit">
    <text evidence="5">Homodimer or homotetramer.</text>
</comment>
<evidence type="ECO:0000256" key="4">
    <source>
        <dbReference type="ARBA" id="ARBA00023115"/>
    </source>
</evidence>
<comment type="pathway">
    <text evidence="5">Amine and polyamine biosynthesis; spermidine biosynthesis; spermidine from putrescine: step 1/1.</text>
</comment>
<dbReference type="NCBIfam" id="NF002010">
    <property type="entry name" value="PRK00811.1"/>
    <property type="match status" value="1"/>
</dbReference>
<dbReference type="STRING" id="376489.A5892_16385"/>
<comment type="function">
    <text evidence="5">Catalyzes the irreversible transfer of a propylamine group from the amino donor S-adenosylmethioninamine (decarboxy-AdoMet) to putrescine (1,4-diaminobutane) to yield spermidine.</text>
</comment>
<dbReference type="Gene3D" id="3.40.50.150">
    <property type="entry name" value="Vaccinia Virus protein VP39"/>
    <property type="match status" value="1"/>
</dbReference>
<feature type="domain" description="PABS" evidence="7">
    <location>
        <begin position="1"/>
        <end position="235"/>
    </location>
</feature>
<keyword evidence="4 5" id="KW-0620">Polyamine biosynthesis</keyword>
<dbReference type="KEGG" id="haa:A5892_16385"/>
<organism evidence="8 9">
    <name type="scientific">Halotalea alkalilenta</name>
    <dbReference type="NCBI Taxonomy" id="376489"/>
    <lineage>
        <taxon>Bacteria</taxon>
        <taxon>Pseudomonadati</taxon>
        <taxon>Pseudomonadota</taxon>
        <taxon>Gammaproteobacteria</taxon>
        <taxon>Oceanospirillales</taxon>
        <taxon>Halomonadaceae</taxon>
        <taxon>Halotalea</taxon>
    </lineage>
</organism>
<proteinExistence type="inferred from homology"/>
<dbReference type="EMBL" id="CP015243">
    <property type="protein sequence ID" value="ANF58847.1"/>
    <property type="molecule type" value="Genomic_DNA"/>
</dbReference>
<dbReference type="GO" id="GO:0008295">
    <property type="term" value="P:spermidine biosynthetic process"/>
    <property type="evidence" value="ECO:0007669"/>
    <property type="project" value="UniProtKB-UniRule"/>
</dbReference>
<comment type="similarity">
    <text evidence="1 5">Belongs to the spermidine/spermine synthase family.</text>
</comment>
<dbReference type="PANTHER" id="PTHR11558">
    <property type="entry name" value="SPERMIDINE/SPERMINE SYNTHASE"/>
    <property type="match status" value="1"/>
</dbReference>
<name>A0A172YI26_9GAMM</name>
<dbReference type="Pfam" id="PF01564">
    <property type="entry name" value="Spermine_synth"/>
    <property type="match status" value="1"/>
</dbReference>
<dbReference type="UniPathway" id="UPA00248">
    <property type="reaction ID" value="UER00314"/>
</dbReference>
<feature type="binding site" evidence="5">
    <location>
        <position position="162"/>
    </location>
    <ligand>
        <name>S-methyl-5'-thioadenosine</name>
        <dbReference type="ChEBI" id="CHEBI:17509"/>
    </ligand>
</feature>
<evidence type="ECO:0000256" key="5">
    <source>
        <dbReference type="HAMAP-Rule" id="MF_00198"/>
    </source>
</evidence>
<dbReference type="InterPro" id="IPR037163">
    <property type="entry name" value="Spermidine_synt_N_sf"/>
</dbReference>
<dbReference type="PROSITE" id="PS51006">
    <property type="entry name" value="PABS_2"/>
    <property type="match status" value="1"/>
</dbReference>
<feature type="binding site" evidence="5">
    <location>
        <position position="30"/>
    </location>
    <ligand>
        <name>S-methyl-5'-thioadenosine</name>
        <dbReference type="ChEBI" id="CHEBI:17509"/>
    </ligand>
</feature>
<evidence type="ECO:0000256" key="6">
    <source>
        <dbReference type="PROSITE-ProRule" id="PRU00354"/>
    </source>
</evidence>
<dbReference type="GO" id="GO:0004766">
    <property type="term" value="F:spermidine synthase activity"/>
    <property type="evidence" value="ECO:0007669"/>
    <property type="project" value="UniProtKB-UniRule"/>
</dbReference>
<reference evidence="8 9" key="1">
    <citation type="submission" date="2016-04" db="EMBL/GenBank/DDBJ databases">
        <title>Complete Genome Sequence of Halotalea alkalilenta IHB B 13600.</title>
        <authorList>
            <person name="Swarnkar M.K."/>
            <person name="Sharma A."/>
            <person name="Kaushal K."/>
            <person name="Soni R."/>
            <person name="Rana S."/>
            <person name="Singh A.K."/>
            <person name="Gulati A."/>
        </authorList>
    </citation>
    <scope>NUCLEOTIDE SEQUENCE [LARGE SCALE GENOMIC DNA]</scope>
    <source>
        <strain evidence="8 9">IHB B 13600</strain>
    </source>
</reference>
<evidence type="ECO:0000259" key="7">
    <source>
        <dbReference type="PROSITE" id="PS51006"/>
    </source>
</evidence>
<feature type="binding site" evidence="5">
    <location>
        <begin position="155"/>
        <end position="158"/>
    </location>
    <ligand>
        <name>spermidine</name>
        <dbReference type="ChEBI" id="CHEBI:57834"/>
    </ligand>
</feature>
<comment type="catalytic activity">
    <reaction evidence="5">
        <text>S-adenosyl 3-(methylsulfanyl)propylamine + putrescine = S-methyl-5'-thioadenosine + spermidine + H(+)</text>
        <dbReference type="Rhea" id="RHEA:12721"/>
        <dbReference type="ChEBI" id="CHEBI:15378"/>
        <dbReference type="ChEBI" id="CHEBI:17509"/>
        <dbReference type="ChEBI" id="CHEBI:57443"/>
        <dbReference type="ChEBI" id="CHEBI:57834"/>
        <dbReference type="ChEBI" id="CHEBI:326268"/>
        <dbReference type="EC" id="2.5.1.16"/>
    </reaction>
</comment>
<dbReference type="PANTHER" id="PTHR11558:SF11">
    <property type="entry name" value="SPERMIDINE SYNTHASE"/>
    <property type="match status" value="1"/>
</dbReference>
<dbReference type="InterPro" id="IPR029063">
    <property type="entry name" value="SAM-dependent_MTases_sf"/>
</dbReference>
<dbReference type="HAMAP" id="MF_00198">
    <property type="entry name" value="Spermidine_synth"/>
    <property type="match status" value="1"/>
</dbReference>
<dbReference type="Proteomes" id="UP000077875">
    <property type="component" value="Chromosome"/>
</dbReference>
<feature type="binding site" evidence="5">
    <location>
        <position position="61"/>
    </location>
    <ligand>
        <name>spermidine</name>
        <dbReference type="ChEBI" id="CHEBI:57834"/>
    </ligand>
</feature>
<dbReference type="EC" id="2.5.1.16" evidence="5"/>
<gene>
    <name evidence="5" type="primary">speE</name>
    <name evidence="8" type="ORF">A5892_16385</name>
</gene>
<dbReference type="InterPro" id="IPR035246">
    <property type="entry name" value="Spermidine_synt_N"/>
</dbReference>
<dbReference type="InterPro" id="IPR001045">
    <property type="entry name" value="Spermi_synthase"/>
</dbReference>
<dbReference type="Gene3D" id="2.30.140.10">
    <property type="entry name" value="Spermidine synthase, tetramerisation domain"/>
    <property type="match status" value="1"/>
</dbReference>